<accession>A0A1I7XVE8</accession>
<comment type="caution">
    <text evidence="12">Lacks conserved residue(s) required for the propagation of feature annotation.</text>
</comment>
<gene>
    <name evidence="12" type="primary">inx</name>
</gene>
<comment type="subcellular location">
    <subcellularLocation>
        <location evidence="1">Cell junction</location>
        <location evidence="1">Gap junction</location>
    </subcellularLocation>
    <subcellularLocation>
        <location evidence="2 12">Cell membrane</location>
        <topology evidence="2 12">Multi-pass membrane protein</topology>
    </subcellularLocation>
</comment>
<dbReference type="Proteomes" id="UP000095283">
    <property type="component" value="Unplaced"/>
</dbReference>
<dbReference type="GO" id="GO:0005243">
    <property type="term" value="F:gap junction channel activity"/>
    <property type="evidence" value="ECO:0007669"/>
    <property type="project" value="TreeGrafter"/>
</dbReference>
<dbReference type="PANTHER" id="PTHR11893">
    <property type="entry name" value="INNEXIN"/>
    <property type="match status" value="1"/>
</dbReference>
<evidence type="ECO:0000256" key="3">
    <source>
        <dbReference type="ARBA" id="ARBA00022448"/>
    </source>
</evidence>
<comment type="similarity">
    <text evidence="12">Belongs to the pannexin family.</text>
</comment>
<feature type="transmembrane region" description="Helical" evidence="12">
    <location>
        <begin position="202"/>
        <end position="221"/>
    </location>
</feature>
<keyword evidence="8 12" id="KW-1133">Transmembrane helix</keyword>
<keyword evidence="15" id="KW-1185">Reference proteome</keyword>
<keyword evidence="4" id="KW-1003">Cell membrane</keyword>
<feature type="region of interest" description="Disordered" evidence="13">
    <location>
        <begin position="320"/>
        <end position="343"/>
    </location>
</feature>
<evidence type="ECO:0000256" key="4">
    <source>
        <dbReference type="ARBA" id="ARBA00022475"/>
    </source>
</evidence>
<reference evidence="16" key="1">
    <citation type="submission" date="2016-11" db="UniProtKB">
        <authorList>
            <consortium name="WormBaseParasite"/>
        </authorList>
    </citation>
    <scope>IDENTIFICATION</scope>
</reference>
<evidence type="ECO:0000256" key="13">
    <source>
        <dbReference type="SAM" id="MobiDB-lite"/>
    </source>
</evidence>
<evidence type="ECO:0000256" key="10">
    <source>
        <dbReference type="ARBA" id="ARBA00023136"/>
    </source>
</evidence>
<keyword evidence="3 12" id="KW-0813">Transport</keyword>
<keyword evidence="6" id="KW-0303">Gap junction</keyword>
<organism evidence="15 16">
    <name type="scientific">Heterorhabditis bacteriophora</name>
    <name type="common">Entomopathogenic nematode worm</name>
    <dbReference type="NCBI Taxonomy" id="37862"/>
    <lineage>
        <taxon>Eukaryota</taxon>
        <taxon>Metazoa</taxon>
        <taxon>Ecdysozoa</taxon>
        <taxon>Nematoda</taxon>
        <taxon>Chromadorea</taxon>
        <taxon>Rhabditida</taxon>
        <taxon>Rhabditina</taxon>
        <taxon>Rhabditomorpha</taxon>
        <taxon>Strongyloidea</taxon>
        <taxon>Heterorhabditidae</taxon>
        <taxon>Heterorhabditis</taxon>
    </lineage>
</organism>
<evidence type="ECO:0000256" key="9">
    <source>
        <dbReference type="ARBA" id="ARBA00023065"/>
    </source>
</evidence>
<dbReference type="GO" id="GO:0034220">
    <property type="term" value="P:monoatomic ion transmembrane transport"/>
    <property type="evidence" value="ECO:0007669"/>
    <property type="project" value="UniProtKB-KW"/>
</dbReference>
<evidence type="ECO:0000256" key="2">
    <source>
        <dbReference type="ARBA" id="ARBA00004651"/>
    </source>
</evidence>
<evidence type="ECO:0000256" key="7">
    <source>
        <dbReference type="ARBA" id="ARBA00022949"/>
    </source>
</evidence>
<protein>
    <recommendedName>
        <fullName evidence="12">Innexin</fullName>
    </recommendedName>
</protein>
<dbReference type="GO" id="GO:0005921">
    <property type="term" value="C:gap junction"/>
    <property type="evidence" value="ECO:0007669"/>
    <property type="project" value="UniProtKB-SubCell"/>
</dbReference>
<name>A0A1I7XVE8_HETBA</name>
<evidence type="ECO:0000256" key="8">
    <source>
        <dbReference type="ARBA" id="ARBA00022989"/>
    </source>
</evidence>
<keyword evidence="11 12" id="KW-0407">Ion channel</keyword>
<keyword evidence="9 12" id="KW-0406">Ion transport</keyword>
<dbReference type="InterPro" id="IPR000990">
    <property type="entry name" value="Innexin"/>
</dbReference>
<dbReference type="PANTHER" id="PTHR11893:SF36">
    <property type="entry name" value="INNEXIN-5"/>
    <property type="match status" value="1"/>
</dbReference>
<sequence>MVYSKIEIFILLVVATIILCREEMEINRPAVAWVPILARNITEAMRSVLEYDTNKDEKLRRIGKMLTCWVPAQFTGAWEKYAETYCFIKGSYFLPDDQHPNDDFIERDKAVIGYYQWVPLMLAFQSFLFYAPCLFWRAFNFSTGINVKEVLESSAKVKKNVTIKEREIQVTKAAIHLQEVLELQRELKIEAGLLSKLRKSGFYLSLLYVFTKLLYVVNIFLQFCIFSAFLGTNSAFWGWEIFTDIWQGREWNETGHFPRVTMCDFTVLVYHRWSPVRYFINILASSPRFWQFSTGICLETNGGDILAGEIIASMFRHHNERRKPPTSEDSFGDSPDTTATLPR</sequence>
<dbReference type="PROSITE" id="PS51013">
    <property type="entry name" value="PANNEXIN"/>
    <property type="match status" value="1"/>
</dbReference>
<keyword evidence="5 12" id="KW-0812">Transmembrane</keyword>
<keyword evidence="10 12" id="KW-0472">Membrane</keyword>
<evidence type="ECO:0000313" key="15">
    <source>
        <dbReference type="Proteomes" id="UP000095283"/>
    </source>
</evidence>
<dbReference type="AlphaFoldDB" id="A0A1I7XVE8"/>
<dbReference type="WBParaSite" id="Hba_21541">
    <property type="protein sequence ID" value="Hba_21541"/>
    <property type="gene ID" value="Hba_21541"/>
</dbReference>
<dbReference type="Pfam" id="PF00876">
    <property type="entry name" value="Innexin"/>
    <property type="match status" value="1"/>
</dbReference>
<evidence type="ECO:0000256" key="14">
    <source>
        <dbReference type="SAM" id="SignalP"/>
    </source>
</evidence>
<evidence type="ECO:0000256" key="11">
    <source>
        <dbReference type="ARBA" id="ARBA00023303"/>
    </source>
</evidence>
<dbReference type="PRINTS" id="PR01262">
    <property type="entry name" value="INNEXIN"/>
</dbReference>
<keyword evidence="7" id="KW-0965">Cell junction</keyword>
<comment type="function">
    <text evidence="12">Structural component of the gap junctions.</text>
</comment>
<evidence type="ECO:0000256" key="1">
    <source>
        <dbReference type="ARBA" id="ARBA00004610"/>
    </source>
</evidence>
<evidence type="ECO:0000313" key="16">
    <source>
        <dbReference type="WBParaSite" id="Hba_21541"/>
    </source>
</evidence>
<evidence type="ECO:0000256" key="12">
    <source>
        <dbReference type="RuleBase" id="RU010713"/>
    </source>
</evidence>
<feature type="signal peptide" evidence="14">
    <location>
        <begin position="1"/>
        <end position="20"/>
    </location>
</feature>
<feature type="chain" id="PRO_5009311495" description="Innexin" evidence="14">
    <location>
        <begin position="21"/>
        <end position="343"/>
    </location>
</feature>
<proteinExistence type="inferred from homology"/>
<dbReference type="GO" id="GO:0005886">
    <property type="term" value="C:plasma membrane"/>
    <property type="evidence" value="ECO:0007669"/>
    <property type="project" value="UniProtKB-SubCell"/>
</dbReference>
<evidence type="ECO:0000256" key="5">
    <source>
        <dbReference type="ARBA" id="ARBA00022692"/>
    </source>
</evidence>
<evidence type="ECO:0000256" key="6">
    <source>
        <dbReference type="ARBA" id="ARBA00022868"/>
    </source>
</evidence>
<keyword evidence="14" id="KW-0732">Signal</keyword>
<feature type="transmembrane region" description="Helical" evidence="12">
    <location>
        <begin position="114"/>
        <end position="136"/>
    </location>
</feature>